<dbReference type="RefSeq" id="WP_206984557.1">
    <property type="nucleotide sequence ID" value="NZ_JAFLQZ010000006.1"/>
</dbReference>
<organism evidence="1 2">
    <name type="scientific">Hymenobacter telluris</name>
    <dbReference type="NCBI Taxonomy" id="2816474"/>
    <lineage>
        <taxon>Bacteria</taxon>
        <taxon>Pseudomonadati</taxon>
        <taxon>Bacteroidota</taxon>
        <taxon>Cytophagia</taxon>
        <taxon>Cytophagales</taxon>
        <taxon>Hymenobacteraceae</taxon>
        <taxon>Hymenobacter</taxon>
    </lineage>
</organism>
<evidence type="ECO:0000313" key="1">
    <source>
        <dbReference type="EMBL" id="MBO0358631.1"/>
    </source>
</evidence>
<keyword evidence="2" id="KW-1185">Reference proteome</keyword>
<sequence length="449" mass="47714">MPDGTNVTFPDDMPKEQIKGMIAQKFPDAAKSAEPGFMDKVDQAFDKRAGNMTDILNAKDSQTGIETGMQQVGQIAGLANDTAGAVVSSLFDATAAPIVKEGFQNVGRAVANSAPGQFVADLASKGKQKFDAFAQENPRAVRNLAAVGNITEAAANLAPVVKSGAMARNSVAKELNPGELLTADAIKTEANKAYQFAAERGGTLKPEFTNSFIDGAQALKPQTAAGKIVAGESTSTQLADRLQGLRDQPLSLAEAQEIDETFGDVIDGLMENGRLTKEGKKVLDLQSEFRGMIDAADETQIAGGREGFESLKEGRRLWSKQAKVRDIEKIITRAEMTDNPATSLKTGFRNLYLNDKRMRGFTKEERALVKKAAESGVTADILRTFGSRLLPIGGSIAGGPLGAVAGQAVSMASRSGATAVQTRKANNLARLISKDGRFKMPNKFAKDIE</sequence>
<proteinExistence type="predicted"/>
<dbReference type="Proteomes" id="UP000664144">
    <property type="component" value="Unassembled WGS sequence"/>
</dbReference>
<dbReference type="EMBL" id="JAFLQZ010000006">
    <property type="protein sequence ID" value="MBO0358631.1"/>
    <property type="molecule type" value="Genomic_DNA"/>
</dbReference>
<protein>
    <submittedName>
        <fullName evidence="1">Uncharacterized protein</fullName>
    </submittedName>
</protein>
<reference evidence="1" key="1">
    <citation type="submission" date="2021-03" db="EMBL/GenBank/DDBJ databases">
        <authorList>
            <person name="Kim M.K."/>
        </authorList>
    </citation>
    <scope>NUCLEOTIDE SEQUENCE</scope>
    <source>
        <strain evidence="1">BT186</strain>
    </source>
</reference>
<name>A0A939JAZ8_9BACT</name>
<evidence type="ECO:0000313" key="2">
    <source>
        <dbReference type="Proteomes" id="UP000664144"/>
    </source>
</evidence>
<gene>
    <name evidence="1" type="ORF">J0X19_11800</name>
</gene>
<comment type="caution">
    <text evidence="1">The sequence shown here is derived from an EMBL/GenBank/DDBJ whole genome shotgun (WGS) entry which is preliminary data.</text>
</comment>
<dbReference type="AlphaFoldDB" id="A0A939JAZ8"/>
<accession>A0A939JAZ8</accession>